<dbReference type="InterPro" id="IPR036514">
    <property type="entry name" value="SGNH_hydro_sf"/>
</dbReference>
<protein>
    <recommendedName>
        <fullName evidence="3">SGNH hydrolase-type esterase domain-containing protein</fullName>
    </recommendedName>
</protein>
<sequence>MKYLVMLFGANDAVLPLPTTCQHVPMDEYERNLRAMIRHPRIAAHKAKVLLVTPPPVDELKLAKLDVDAGHASATRSFGTSAAYSERARAVARDSMKEGRGGIEEEDVVLIDLWQALMDEAMAMAPQHQQPGGPWLGSPENGKAGGLEQLLPDGLHMGGAGYKVLYELIRPHIGREWTGQETEAGFVLPGWRQVNGAKV</sequence>
<reference evidence="1 2" key="2">
    <citation type="journal article" date="2017" name="Sci. Rep.">
        <title>Ant-infecting Ophiocordyceps genomes reveal a high diversity of potential behavioral manipulation genes and a possible major role for enterotoxins.</title>
        <authorList>
            <person name="de Bekker C."/>
            <person name="Ohm R.A."/>
            <person name="Evans H.C."/>
            <person name="Brachmann A."/>
            <person name="Hughes D.P."/>
        </authorList>
    </citation>
    <scope>NUCLEOTIDE SEQUENCE [LARGE SCALE GENOMIC DNA]</scope>
    <source>
        <strain evidence="1 2">SC16a</strain>
    </source>
</reference>
<dbReference type="InterPro" id="IPR045136">
    <property type="entry name" value="Iah1-like"/>
</dbReference>
<dbReference type="Pfam" id="PF00657">
    <property type="entry name" value="Lipase_GDSL"/>
    <property type="match status" value="1"/>
</dbReference>
<reference evidence="1 2" key="1">
    <citation type="journal article" date="2015" name="BMC Genomics">
        <title>Gene expression during zombie ant biting behavior reflects the complexity underlying fungal parasitic behavioral manipulation.</title>
        <authorList>
            <person name="de Bekker C."/>
            <person name="Ohm R.A."/>
            <person name="Loreto R.G."/>
            <person name="Sebastian A."/>
            <person name="Albert I."/>
            <person name="Merrow M."/>
            <person name="Brachmann A."/>
            <person name="Hughes D.P."/>
        </authorList>
    </citation>
    <scope>NUCLEOTIDE SEQUENCE [LARGE SCALE GENOMIC DNA]</scope>
    <source>
        <strain evidence="1 2">SC16a</strain>
    </source>
</reference>
<evidence type="ECO:0008006" key="3">
    <source>
        <dbReference type="Google" id="ProtNLM"/>
    </source>
</evidence>
<evidence type="ECO:0000313" key="1">
    <source>
        <dbReference type="EMBL" id="PFH60867.1"/>
    </source>
</evidence>
<evidence type="ECO:0000313" key="2">
    <source>
        <dbReference type="Proteomes" id="UP000037136"/>
    </source>
</evidence>
<accession>A0A2A9PJ01</accession>
<dbReference type="GO" id="GO:0016788">
    <property type="term" value="F:hydrolase activity, acting on ester bonds"/>
    <property type="evidence" value="ECO:0007669"/>
    <property type="project" value="InterPro"/>
</dbReference>
<name>A0A2A9PJ01_OPHUN</name>
<dbReference type="Gene3D" id="3.40.50.1110">
    <property type="entry name" value="SGNH hydrolase"/>
    <property type="match status" value="1"/>
</dbReference>
<dbReference type="InterPro" id="IPR001087">
    <property type="entry name" value="GDSL"/>
</dbReference>
<dbReference type="SUPFAM" id="SSF52266">
    <property type="entry name" value="SGNH hydrolase"/>
    <property type="match status" value="1"/>
</dbReference>
<dbReference type="Proteomes" id="UP000037136">
    <property type="component" value="Unassembled WGS sequence"/>
</dbReference>
<organism evidence="1 2">
    <name type="scientific">Ophiocordyceps unilateralis</name>
    <name type="common">Zombie-ant fungus</name>
    <name type="synonym">Torrubia unilateralis</name>
    <dbReference type="NCBI Taxonomy" id="268505"/>
    <lineage>
        <taxon>Eukaryota</taxon>
        <taxon>Fungi</taxon>
        <taxon>Dikarya</taxon>
        <taxon>Ascomycota</taxon>
        <taxon>Pezizomycotina</taxon>
        <taxon>Sordariomycetes</taxon>
        <taxon>Hypocreomycetidae</taxon>
        <taxon>Hypocreales</taxon>
        <taxon>Ophiocordycipitaceae</taxon>
        <taxon>Ophiocordyceps</taxon>
    </lineage>
</organism>
<dbReference type="AlphaFoldDB" id="A0A2A9PJ01"/>
<dbReference type="PANTHER" id="PTHR14209:SF19">
    <property type="entry name" value="ISOAMYL ACETATE-HYDROLYZING ESTERASE 1 HOMOLOG"/>
    <property type="match status" value="1"/>
</dbReference>
<comment type="caution">
    <text evidence="1">The sequence shown here is derived from an EMBL/GenBank/DDBJ whole genome shotgun (WGS) entry which is preliminary data.</text>
</comment>
<dbReference type="PANTHER" id="PTHR14209">
    <property type="entry name" value="ISOAMYL ACETATE-HYDROLYZING ESTERASE 1"/>
    <property type="match status" value="1"/>
</dbReference>
<gene>
    <name evidence="1" type="ORF">XA68_10180</name>
</gene>
<dbReference type="OrthoDB" id="671439at2759"/>
<dbReference type="EMBL" id="LAZP02000103">
    <property type="protein sequence ID" value="PFH60867.1"/>
    <property type="molecule type" value="Genomic_DNA"/>
</dbReference>
<keyword evidence="2" id="KW-1185">Reference proteome</keyword>
<proteinExistence type="predicted"/>
<dbReference type="STRING" id="268505.A0A2A9PJ01"/>